<feature type="transmembrane region" description="Helical" evidence="1">
    <location>
        <begin position="12"/>
        <end position="32"/>
    </location>
</feature>
<dbReference type="EMBL" id="CP000909">
    <property type="protein sequence ID" value="ABY33342.1"/>
    <property type="molecule type" value="Genomic_DNA"/>
</dbReference>
<feature type="transmembrane region" description="Helical" evidence="1">
    <location>
        <begin position="69"/>
        <end position="86"/>
    </location>
</feature>
<organism evidence="2 3">
    <name type="scientific">Chloroflexus aurantiacus (strain ATCC 29366 / DSM 635 / J-10-fl)</name>
    <dbReference type="NCBI Taxonomy" id="324602"/>
    <lineage>
        <taxon>Bacteria</taxon>
        <taxon>Bacillati</taxon>
        <taxon>Chloroflexota</taxon>
        <taxon>Chloroflexia</taxon>
        <taxon>Chloroflexales</taxon>
        <taxon>Chloroflexineae</taxon>
        <taxon>Chloroflexaceae</taxon>
        <taxon>Chloroflexus</taxon>
    </lineage>
</organism>
<keyword evidence="3" id="KW-1185">Reference proteome</keyword>
<dbReference type="InParanoid" id="A9WBD5"/>
<dbReference type="Proteomes" id="UP000002008">
    <property type="component" value="Chromosome"/>
</dbReference>
<dbReference type="AlphaFoldDB" id="A9WBD5"/>
<feature type="transmembrane region" description="Helical" evidence="1">
    <location>
        <begin position="118"/>
        <end position="142"/>
    </location>
</feature>
<gene>
    <name evidence="2" type="ordered locus">Caur_0088</name>
</gene>
<evidence type="ECO:0000256" key="1">
    <source>
        <dbReference type="SAM" id="Phobius"/>
    </source>
</evidence>
<name>A9WBD5_CHLAA</name>
<keyword evidence="1" id="KW-0472">Membrane</keyword>
<dbReference type="RefSeq" id="WP_012255998.1">
    <property type="nucleotide sequence ID" value="NC_010175.1"/>
</dbReference>
<proteinExistence type="predicted"/>
<dbReference type="KEGG" id="cau:Caur_0088"/>
<dbReference type="PATRIC" id="fig|324602.8.peg.100"/>
<sequence length="155" mass="17811">MAQAELDDRIKFLLVGVEVLFVYIFGLVRLATMEWLSLFAWIGLLMWPFVHVMIVSAFILSFRLNFKDAVLYIAVHLFFLLAWLLQSDFANNHTWVVFGKFPFIRGLEPFLIEWGSTLFLTTATATLVCYAVIFILVIVRIVQFLVSLNKDAQAA</sequence>
<evidence type="ECO:0000313" key="3">
    <source>
        <dbReference type="Proteomes" id="UP000002008"/>
    </source>
</evidence>
<accession>A9WBD5</accession>
<evidence type="ECO:0000313" key="2">
    <source>
        <dbReference type="EMBL" id="ABY33342.1"/>
    </source>
</evidence>
<dbReference type="EnsemblBacteria" id="ABY33342">
    <property type="protein sequence ID" value="ABY33342"/>
    <property type="gene ID" value="Caur_0088"/>
</dbReference>
<feature type="transmembrane region" description="Helical" evidence="1">
    <location>
        <begin position="38"/>
        <end position="62"/>
    </location>
</feature>
<dbReference type="HOGENOM" id="CLU_1692346_0_0_0"/>
<keyword evidence="1" id="KW-1133">Transmembrane helix</keyword>
<keyword evidence="1" id="KW-0812">Transmembrane</keyword>
<reference evidence="3" key="1">
    <citation type="journal article" date="2011" name="BMC Genomics">
        <title>Complete genome sequence of the filamentous anoxygenic phototrophic bacterium Chloroflexus aurantiacus.</title>
        <authorList>
            <person name="Tang K.H."/>
            <person name="Barry K."/>
            <person name="Chertkov O."/>
            <person name="Dalin E."/>
            <person name="Han C.S."/>
            <person name="Hauser L.J."/>
            <person name="Honchak B.M."/>
            <person name="Karbach L.E."/>
            <person name="Land M.L."/>
            <person name="Lapidus A."/>
            <person name="Larimer F.W."/>
            <person name="Mikhailova N."/>
            <person name="Pitluck S."/>
            <person name="Pierson B.K."/>
            <person name="Blankenship R.E."/>
        </authorList>
    </citation>
    <scope>NUCLEOTIDE SEQUENCE [LARGE SCALE GENOMIC DNA]</scope>
    <source>
        <strain evidence="3">ATCC 29366 / DSM 635 / J-10-fl</strain>
    </source>
</reference>
<protein>
    <submittedName>
        <fullName evidence="2">Uncharacterized protein</fullName>
    </submittedName>
</protein>